<protein>
    <submittedName>
        <fullName evidence="2">Uncharacterized protein</fullName>
    </submittedName>
</protein>
<proteinExistence type="predicted"/>
<accession>A0AA40DPD7</accession>
<name>A0AA40DPD7_9PEZI</name>
<dbReference type="EMBL" id="JAUKUA010000006">
    <property type="protein sequence ID" value="KAK0708277.1"/>
    <property type="molecule type" value="Genomic_DNA"/>
</dbReference>
<feature type="region of interest" description="Disordered" evidence="1">
    <location>
        <begin position="378"/>
        <end position="423"/>
    </location>
</feature>
<comment type="caution">
    <text evidence="2">The sequence shown here is derived from an EMBL/GenBank/DDBJ whole genome shotgun (WGS) entry which is preliminary data.</text>
</comment>
<keyword evidence="3" id="KW-1185">Reference proteome</keyword>
<gene>
    <name evidence="2" type="ORF">B0H67DRAFT_648363</name>
</gene>
<organism evidence="2 3">
    <name type="scientific">Lasiosphaeris hirsuta</name>
    <dbReference type="NCBI Taxonomy" id="260670"/>
    <lineage>
        <taxon>Eukaryota</taxon>
        <taxon>Fungi</taxon>
        <taxon>Dikarya</taxon>
        <taxon>Ascomycota</taxon>
        <taxon>Pezizomycotina</taxon>
        <taxon>Sordariomycetes</taxon>
        <taxon>Sordariomycetidae</taxon>
        <taxon>Sordariales</taxon>
        <taxon>Lasiosphaeriaceae</taxon>
        <taxon>Lasiosphaeris</taxon>
    </lineage>
</organism>
<feature type="compositionally biased region" description="Polar residues" evidence="1">
    <location>
        <begin position="378"/>
        <end position="418"/>
    </location>
</feature>
<feature type="region of interest" description="Disordered" evidence="1">
    <location>
        <begin position="42"/>
        <end position="63"/>
    </location>
</feature>
<evidence type="ECO:0000313" key="2">
    <source>
        <dbReference type="EMBL" id="KAK0708277.1"/>
    </source>
</evidence>
<reference evidence="2" key="1">
    <citation type="submission" date="2023-06" db="EMBL/GenBank/DDBJ databases">
        <title>Genome-scale phylogeny and comparative genomics of the fungal order Sordariales.</title>
        <authorList>
            <consortium name="Lawrence Berkeley National Laboratory"/>
            <person name="Hensen N."/>
            <person name="Bonometti L."/>
            <person name="Westerberg I."/>
            <person name="Brannstrom I.O."/>
            <person name="Guillou S."/>
            <person name="Cros-Aarteil S."/>
            <person name="Calhoun S."/>
            <person name="Haridas S."/>
            <person name="Kuo A."/>
            <person name="Mondo S."/>
            <person name="Pangilinan J."/>
            <person name="Riley R."/>
            <person name="Labutti K."/>
            <person name="Andreopoulos B."/>
            <person name="Lipzen A."/>
            <person name="Chen C."/>
            <person name="Yanf M."/>
            <person name="Daum C."/>
            <person name="Ng V."/>
            <person name="Clum A."/>
            <person name="Steindorff A."/>
            <person name="Ohm R."/>
            <person name="Martin F."/>
            <person name="Silar P."/>
            <person name="Natvig D."/>
            <person name="Lalanne C."/>
            <person name="Gautier V."/>
            <person name="Ament-Velasquez S.L."/>
            <person name="Kruys A."/>
            <person name="Hutchinson M.I."/>
            <person name="Powell A.J."/>
            <person name="Barry K."/>
            <person name="Miller A.N."/>
            <person name="Grigoriev I.V."/>
            <person name="Debuchy R."/>
            <person name="Gladieux P."/>
            <person name="Thoren M.H."/>
            <person name="Johannesson H."/>
        </authorList>
    </citation>
    <scope>NUCLEOTIDE SEQUENCE</scope>
    <source>
        <strain evidence="2">SMH4607-1</strain>
    </source>
</reference>
<evidence type="ECO:0000256" key="1">
    <source>
        <dbReference type="SAM" id="MobiDB-lite"/>
    </source>
</evidence>
<feature type="region of interest" description="Disordered" evidence="1">
    <location>
        <begin position="457"/>
        <end position="503"/>
    </location>
</feature>
<feature type="compositionally biased region" description="Low complexity" evidence="1">
    <location>
        <begin position="531"/>
        <end position="546"/>
    </location>
</feature>
<feature type="region of interest" description="Disordered" evidence="1">
    <location>
        <begin position="1"/>
        <end position="30"/>
    </location>
</feature>
<evidence type="ECO:0000313" key="3">
    <source>
        <dbReference type="Proteomes" id="UP001172102"/>
    </source>
</evidence>
<sequence>MFLHSGASLHGHEYSSRLPASSSPQAPHNLRSPLLRSAFVPPTKNRVAPVPGGPRPPPVLRHRPVSDYIPRKLLASEPAVRFLEVEEKGNRQQRLQQPLPVMPEDIVASDSELSETALSIDGAVARSTRSRGRRRRRREPHRTTRYFLGYPAPKKLGKTKVMQKVLPRLLLQLQIATEDGRSRPVMEAFPSSRIAGPVIAPRLAKRFPGIFGVKRQLGYDDIVLVRRDDGDSTSEADSEGDEGLETRKLLAVYSPLKHSDEAEIVLDDGSVWVATPRANGSYDFVHVDAEGNTTTARWARRSTTAAHHTNLPAEADTSMPIPSTTPSQSRFTFSMINPLSRRHPVMATLTQATLEVQDTYTSVSSSYGRYPPNATAGRTLSMNSTSSPISWVSTAPNSPSKRSFAGSTTDGESDSGITSLILDPEPKRTVHPIDEATKMLIPVTALWIALRSGWSPNHTPSSGEGPVSPICTPRPSRRNTWSRPNSEAPGRTTPQPSEAGDTASLHVPKRYSMPLPCTDKATAAAVQLASALASAPPSRSTTPVSVTNGRPRRATSTGAAFMQRHIQMQSSSEASERESGSLSRGGSVNGRKSHHLACRPSLSPGAVAEVDSDMTIRAQAQGTARGLENKIGHAPKQTGIGAEKEDDRKGVRSRLVRWIHKLGAR</sequence>
<feature type="region of interest" description="Disordered" evidence="1">
    <location>
        <begin position="531"/>
        <end position="603"/>
    </location>
</feature>
<feature type="region of interest" description="Disordered" evidence="1">
    <location>
        <begin position="621"/>
        <end position="650"/>
    </location>
</feature>
<dbReference type="AlphaFoldDB" id="A0AA40DPD7"/>
<dbReference type="Proteomes" id="UP001172102">
    <property type="component" value="Unassembled WGS sequence"/>
</dbReference>